<sequence>MVSLAKFLRWPYLQLLIMHPNNVLPGNIIWRLCFIGLFAAAVDAGSFLLLMHNEAGLSLAHITSFLIAATINYSFFSKCLPQSIDPNSLRWQLFSRYSIVSILVLLMRGGLLTLLLNVWHIPLTLAIFPVIVITAAMSYMGLVFYIFLLLQQLPSPAIGWREATIGIIVFAILLRLIYLVQAQLIPDEAYYWVYAQHMDLSFFDHPPMVAWLIWLGTSIFGDNELGVRISAFICSLITMGYLYALACNLYDKQTGLRTLLLLAILPFSFATGILMTADAPLIAAWAATLYYMERALIAGRSSAWLGMGITFGLGLLSKYTIGLLGMAALLFVILDPIARRWMRRAHPYLAALLALLLFTPALIWNAEHNWASFLFQGRRLEGAGDDQFSAHLLFLNILVLLTPAGFLAAAWALITGGNQDSDQSAQRRRLFLRVFTGTPFAVFFVLSMFDSMRFHWTAPLWLAVLPTIAWMMGQTHHLGNIASRLQAAWNPTIAISMIAYALILHYVVLGFPGIPYPDFMKRYFWRETTIEIEKVVQNIQQQTGQKPLVVGMSKWPIASSLSFYNRKEPMDIRSRNMFGDSGAMYQFWYPSEPPTIRPIILVGIEKNHLEQDRWGNDITYMLDQPGPIQSQLIMRDNKPLRWVYYRIARGYRGN</sequence>
<evidence type="ECO:0000259" key="10">
    <source>
        <dbReference type="Pfam" id="PF13231"/>
    </source>
</evidence>
<dbReference type="Pfam" id="PF13231">
    <property type="entry name" value="PMT_2"/>
    <property type="match status" value="1"/>
</dbReference>
<feature type="transmembrane region" description="Helical" evidence="8">
    <location>
        <begin position="345"/>
        <end position="364"/>
    </location>
</feature>
<feature type="transmembrane region" description="Helical" evidence="8">
    <location>
        <begin position="259"/>
        <end position="292"/>
    </location>
</feature>
<evidence type="ECO:0000256" key="3">
    <source>
        <dbReference type="ARBA" id="ARBA00022676"/>
    </source>
</evidence>
<feature type="transmembrane region" description="Helical" evidence="8">
    <location>
        <begin position="97"/>
        <end position="119"/>
    </location>
</feature>
<feature type="domain" description="GtrA/DPMS transmembrane" evidence="9">
    <location>
        <begin position="33"/>
        <end position="147"/>
    </location>
</feature>
<dbReference type="AlphaFoldDB" id="A0A1H2X8K9"/>
<evidence type="ECO:0000259" key="9">
    <source>
        <dbReference type="Pfam" id="PF04138"/>
    </source>
</evidence>
<evidence type="ECO:0000313" key="12">
    <source>
        <dbReference type="Proteomes" id="UP000183454"/>
    </source>
</evidence>
<reference evidence="11 12" key="1">
    <citation type="submission" date="2016-10" db="EMBL/GenBank/DDBJ databases">
        <authorList>
            <person name="de Groot N.N."/>
        </authorList>
    </citation>
    <scope>NUCLEOTIDE SEQUENCE [LARGE SCALE GENOMIC DNA]</scope>
    <source>
        <strain evidence="11 12">Nm110</strain>
    </source>
</reference>
<keyword evidence="6 8" id="KW-1133">Transmembrane helix</keyword>
<feature type="transmembrane region" description="Helical" evidence="8">
    <location>
        <begin position="393"/>
        <end position="414"/>
    </location>
</feature>
<feature type="transmembrane region" description="Helical" evidence="8">
    <location>
        <begin position="162"/>
        <end position="180"/>
    </location>
</feature>
<dbReference type="PANTHER" id="PTHR33908">
    <property type="entry name" value="MANNOSYLTRANSFERASE YKCB-RELATED"/>
    <property type="match status" value="1"/>
</dbReference>
<proteinExistence type="predicted"/>
<keyword evidence="3 11" id="KW-0328">Glycosyltransferase</keyword>
<keyword evidence="5 8" id="KW-0812">Transmembrane</keyword>
<dbReference type="Proteomes" id="UP000183454">
    <property type="component" value="Unassembled WGS sequence"/>
</dbReference>
<dbReference type="InterPro" id="IPR007267">
    <property type="entry name" value="GtrA_DPMS_TM"/>
</dbReference>
<evidence type="ECO:0000313" key="11">
    <source>
        <dbReference type="EMBL" id="SDW89190.1"/>
    </source>
</evidence>
<dbReference type="PANTHER" id="PTHR33908:SF11">
    <property type="entry name" value="MEMBRANE PROTEIN"/>
    <property type="match status" value="1"/>
</dbReference>
<name>A0A1H2X8K9_9PROT</name>
<evidence type="ECO:0000256" key="2">
    <source>
        <dbReference type="ARBA" id="ARBA00022475"/>
    </source>
</evidence>
<dbReference type="GO" id="GO:0016763">
    <property type="term" value="F:pentosyltransferase activity"/>
    <property type="evidence" value="ECO:0007669"/>
    <property type="project" value="TreeGrafter"/>
</dbReference>
<feature type="transmembrane region" description="Helical" evidence="8">
    <location>
        <begin position="125"/>
        <end position="150"/>
    </location>
</feature>
<comment type="subcellular location">
    <subcellularLocation>
        <location evidence="1">Cell membrane</location>
        <topology evidence="1">Multi-pass membrane protein</topology>
    </subcellularLocation>
</comment>
<feature type="transmembrane region" description="Helical" evidence="8">
    <location>
        <begin position="28"/>
        <end position="51"/>
    </location>
</feature>
<evidence type="ECO:0000256" key="1">
    <source>
        <dbReference type="ARBA" id="ARBA00004651"/>
    </source>
</evidence>
<gene>
    <name evidence="11" type="ORF">SAMN05421882_10368</name>
</gene>
<keyword evidence="2" id="KW-1003">Cell membrane</keyword>
<feature type="transmembrane region" description="Helical" evidence="8">
    <location>
        <begin position="430"/>
        <end position="448"/>
    </location>
</feature>
<evidence type="ECO:0000256" key="4">
    <source>
        <dbReference type="ARBA" id="ARBA00022679"/>
    </source>
</evidence>
<dbReference type="InterPro" id="IPR038731">
    <property type="entry name" value="RgtA/B/C-like"/>
</dbReference>
<dbReference type="InterPro" id="IPR050297">
    <property type="entry name" value="LipidA_mod_glycosyltrf_83"/>
</dbReference>
<evidence type="ECO:0000256" key="8">
    <source>
        <dbReference type="SAM" id="Phobius"/>
    </source>
</evidence>
<organism evidence="11 12">
    <name type="scientific">Nitrosomonas communis</name>
    <dbReference type="NCBI Taxonomy" id="44574"/>
    <lineage>
        <taxon>Bacteria</taxon>
        <taxon>Pseudomonadati</taxon>
        <taxon>Pseudomonadota</taxon>
        <taxon>Betaproteobacteria</taxon>
        <taxon>Nitrosomonadales</taxon>
        <taxon>Nitrosomonadaceae</taxon>
        <taxon>Nitrosomonas</taxon>
    </lineage>
</organism>
<evidence type="ECO:0000256" key="5">
    <source>
        <dbReference type="ARBA" id="ARBA00022692"/>
    </source>
</evidence>
<feature type="transmembrane region" description="Helical" evidence="8">
    <location>
        <begin position="225"/>
        <end position="247"/>
    </location>
</feature>
<feature type="domain" description="Glycosyltransferase RgtA/B/C/D-like" evidence="10">
    <location>
        <begin position="204"/>
        <end position="364"/>
    </location>
</feature>
<dbReference type="GO" id="GO:0005886">
    <property type="term" value="C:plasma membrane"/>
    <property type="evidence" value="ECO:0007669"/>
    <property type="project" value="UniProtKB-SubCell"/>
</dbReference>
<feature type="transmembrane region" description="Helical" evidence="8">
    <location>
        <begin position="493"/>
        <end position="514"/>
    </location>
</feature>
<evidence type="ECO:0000256" key="6">
    <source>
        <dbReference type="ARBA" id="ARBA00022989"/>
    </source>
</evidence>
<feature type="transmembrane region" description="Helical" evidence="8">
    <location>
        <begin position="304"/>
        <end position="333"/>
    </location>
</feature>
<feature type="transmembrane region" description="Helical" evidence="8">
    <location>
        <begin position="454"/>
        <end position="472"/>
    </location>
</feature>
<accession>A0A1H2X8K9</accession>
<feature type="transmembrane region" description="Helical" evidence="8">
    <location>
        <begin position="57"/>
        <end position="76"/>
    </location>
</feature>
<dbReference type="Pfam" id="PF04138">
    <property type="entry name" value="GtrA_DPMS_TM"/>
    <property type="match status" value="1"/>
</dbReference>
<keyword evidence="4 11" id="KW-0808">Transferase</keyword>
<dbReference type="GO" id="GO:0009103">
    <property type="term" value="P:lipopolysaccharide biosynthetic process"/>
    <property type="evidence" value="ECO:0007669"/>
    <property type="project" value="UniProtKB-ARBA"/>
</dbReference>
<keyword evidence="7 8" id="KW-0472">Membrane</keyword>
<evidence type="ECO:0000256" key="7">
    <source>
        <dbReference type="ARBA" id="ARBA00023136"/>
    </source>
</evidence>
<protein>
    <submittedName>
        <fullName evidence="11">Dolichol-phosphate mannosyltransferase</fullName>
    </submittedName>
</protein>
<dbReference type="EMBL" id="FNNH01000036">
    <property type="protein sequence ID" value="SDW89190.1"/>
    <property type="molecule type" value="Genomic_DNA"/>
</dbReference>